<keyword evidence="1" id="KW-0472">Membrane</keyword>
<name>A0ABR7JA93_9FLAO</name>
<accession>A0ABR7JA93</accession>
<feature type="transmembrane region" description="Helical" evidence="1">
    <location>
        <begin position="214"/>
        <end position="234"/>
    </location>
</feature>
<gene>
    <name evidence="2" type="ORF">H8R23_13445</name>
</gene>
<keyword evidence="1" id="KW-1133">Transmembrane helix</keyword>
<feature type="transmembrane region" description="Helical" evidence="1">
    <location>
        <begin position="305"/>
        <end position="324"/>
    </location>
</feature>
<evidence type="ECO:0008006" key="4">
    <source>
        <dbReference type="Google" id="ProtNLM"/>
    </source>
</evidence>
<feature type="transmembrane region" description="Helical" evidence="1">
    <location>
        <begin position="134"/>
        <end position="151"/>
    </location>
</feature>
<feature type="transmembrane region" description="Helical" evidence="1">
    <location>
        <begin position="179"/>
        <end position="202"/>
    </location>
</feature>
<dbReference type="RefSeq" id="WP_187010916.1">
    <property type="nucleotide sequence ID" value="NZ_JACRUI010000005.1"/>
</dbReference>
<reference evidence="2 3" key="1">
    <citation type="submission" date="2020-08" db="EMBL/GenBank/DDBJ databases">
        <title>Description of novel Flavobacterium F-380 isolate.</title>
        <authorList>
            <person name="Saticioglu I.B."/>
            <person name="Duman M."/>
            <person name="Altun S."/>
        </authorList>
    </citation>
    <scope>NUCLEOTIDE SEQUENCE [LARGE SCALE GENOMIC DNA]</scope>
    <source>
        <strain evidence="2 3">F-380</strain>
    </source>
</reference>
<feature type="transmembrane region" description="Helical" evidence="1">
    <location>
        <begin position="280"/>
        <end position="299"/>
    </location>
</feature>
<keyword evidence="3" id="KW-1185">Reference proteome</keyword>
<organism evidence="2 3">
    <name type="scientific">Flavobacterium kayseriense</name>
    <dbReference type="NCBI Taxonomy" id="2764714"/>
    <lineage>
        <taxon>Bacteria</taxon>
        <taxon>Pseudomonadati</taxon>
        <taxon>Bacteroidota</taxon>
        <taxon>Flavobacteriia</taxon>
        <taxon>Flavobacteriales</taxon>
        <taxon>Flavobacteriaceae</taxon>
        <taxon>Flavobacterium</taxon>
    </lineage>
</organism>
<evidence type="ECO:0000313" key="2">
    <source>
        <dbReference type="EMBL" id="MBC5842416.1"/>
    </source>
</evidence>
<evidence type="ECO:0000313" key="3">
    <source>
        <dbReference type="Proteomes" id="UP000629963"/>
    </source>
</evidence>
<proteinExistence type="predicted"/>
<feature type="transmembrane region" description="Helical" evidence="1">
    <location>
        <begin position="83"/>
        <end position="100"/>
    </location>
</feature>
<feature type="transmembrane region" description="Helical" evidence="1">
    <location>
        <begin position="112"/>
        <end position="128"/>
    </location>
</feature>
<evidence type="ECO:0000256" key="1">
    <source>
        <dbReference type="SAM" id="Phobius"/>
    </source>
</evidence>
<dbReference type="Proteomes" id="UP000629963">
    <property type="component" value="Unassembled WGS sequence"/>
</dbReference>
<sequence length="387" mass="42929">MIVYDKTIVQNNDLLDEAQSLKKAGFIDKVQYDTIIKELVITKTHDNILVRALFFILGVFLYSSICGFLALISLEALDTNYEYLVFFFAIVGFLGTEILARSNFYGHGLDDAFIIGSQLTLAIAVGIATDFDELVMAAIITGTALVSYLRYLHLSVALLFCLALTYTLVLGIFELDESIHAFLPFIMMVYALTLFFSSKTAIQNLATAYYHKGLLLAQNFTLILFYFSGNYLVVRELSVALLGQDVAIGSDIPFAFIFYAFTFIVPTAYLVLAVLKKERILLWIGLLSFCFSVYSIRFYYSIVPIEIVLTIGGAILFTITLFTIRKLKNKETGITFQPDRFTETNAFLTAEILVTSQIGSIKPELTTESPIEFGGGDFSGGGSGGSF</sequence>
<feature type="transmembrane region" description="Helical" evidence="1">
    <location>
        <begin position="156"/>
        <end position="173"/>
    </location>
</feature>
<feature type="transmembrane region" description="Helical" evidence="1">
    <location>
        <begin position="48"/>
        <end position="71"/>
    </location>
</feature>
<comment type="caution">
    <text evidence="2">The sequence shown here is derived from an EMBL/GenBank/DDBJ whole genome shotgun (WGS) entry which is preliminary data.</text>
</comment>
<protein>
    <recommendedName>
        <fullName evidence="4">DUF4401 domain-containing protein</fullName>
    </recommendedName>
</protein>
<feature type="transmembrane region" description="Helical" evidence="1">
    <location>
        <begin position="254"/>
        <end position="275"/>
    </location>
</feature>
<keyword evidence="1" id="KW-0812">Transmembrane</keyword>
<dbReference type="EMBL" id="JACRUJ010000005">
    <property type="protein sequence ID" value="MBC5842416.1"/>
    <property type="molecule type" value="Genomic_DNA"/>
</dbReference>